<dbReference type="EC" id="2.7.1.-" evidence="9"/>
<dbReference type="PROSITE" id="PS51101">
    <property type="entry name" value="PTS_EIIB_TYPE_4"/>
    <property type="match status" value="1"/>
</dbReference>
<dbReference type="GO" id="GO:0008982">
    <property type="term" value="F:protein-N(PI)-phosphohistidine-sugar phosphotransferase activity"/>
    <property type="evidence" value="ECO:0007669"/>
    <property type="project" value="InterPro"/>
</dbReference>
<keyword evidence="3" id="KW-0963">Cytoplasm</keyword>
<protein>
    <submittedName>
        <fullName evidence="9">PTS sugar transporter subunit IIB</fullName>
        <ecNumber evidence="9">2.7.1.-</ecNumber>
    </submittedName>
</protein>
<dbReference type="InterPro" id="IPR004720">
    <property type="entry name" value="PTS_IIB_sorbose-sp"/>
</dbReference>
<evidence type="ECO:0000256" key="7">
    <source>
        <dbReference type="ARBA" id="ARBA00022777"/>
    </source>
</evidence>
<comment type="caution">
    <text evidence="9">The sequence shown here is derived from an EMBL/GenBank/DDBJ whole genome shotgun (WGS) entry which is preliminary data.</text>
</comment>
<evidence type="ECO:0000256" key="5">
    <source>
        <dbReference type="ARBA" id="ARBA00022679"/>
    </source>
</evidence>
<keyword evidence="7" id="KW-0418">Kinase</keyword>
<proteinExistence type="predicted"/>
<evidence type="ECO:0000256" key="1">
    <source>
        <dbReference type="ARBA" id="ARBA00004496"/>
    </source>
</evidence>
<evidence type="ECO:0000256" key="3">
    <source>
        <dbReference type="ARBA" id="ARBA00022490"/>
    </source>
</evidence>
<dbReference type="GO" id="GO:0009401">
    <property type="term" value="P:phosphoenolpyruvate-dependent sugar phosphotransferase system"/>
    <property type="evidence" value="ECO:0007669"/>
    <property type="project" value="UniProtKB-KW"/>
</dbReference>
<evidence type="ECO:0000313" key="10">
    <source>
        <dbReference type="Proteomes" id="UP001280415"/>
    </source>
</evidence>
<accession>A0AAW8YQ52</accession>
<keyword evidence="5 9" id="KW-0808">Transferase</keyword>
<dbReference type="RefSeq" id="WP_002829810.1">
    <property type="nucleotide sequence ID" value="NZ_CAXSXJ010000013.1"/>
</dbReference>
<comment type="subcellular location">
    <subcellularLocation>
        <location evidence="1">Cytoplasm</location>
    </subcellularLocation>
</comment>
<dbReference type="Pfam" id="PF03830">
    <property type="entry name" value="PTSIIB_sorb"/>
    <property type="match status" value="1"/>
</dbReference>
<dbReference type="GO" id="GO:0005737">
    <property type="term" value="C:cytoplasm"/>
    <property type="evidence" value="ECO:0007669"/>
    <property type="project" value="UniProtKB-SubCell"/>
</dbReference>
<gene>
    <name evidence="9" type="ORF">R0H03_10710</name>
</gene>
<reference evidence="9" key="2">
    <citation type="submission" date="2023-10" db="EMBL/GenBank/DDBJ databases">
        <authorList>
            <person name="Khurajog B."/>
        </authorList>
    </citation>
    <scope>NUCLEOTIDE SEQUENCE</scope>
    <source>
        <strain evidence="9">BF14</strain>
    </source>
</reference>
<evidence type="ECO:0000256" key="4">
    <source>
        <dbReference type="ARBA" id="ARBA00022597"/>
    </source>
</evidence>
<reference evidence="9" key="1">
    <citation type="journal article" date="2023" name="PeerJ">
        <title>Selection and evaluation of lactic acid bacteria from chicken feces in Thailand as potential probiotics.</title>
        <authorList>
            <person name="Khurajog B."/>
            <person name="Disastra Y."/>
            <person name="Lawwyne L.D."/>
            <person name="Sirichokchatchawan W."/>
            <person name="Niyomtham W."/>
            <person name="Yindee J."/>
            <person name="Hampson D.J."/>
            <person name="Prapasarakul N."/>
        </authorList>
    </citation>
    <scope>NUCLEOTIDE SEQUENCE</scope>
    <source>
        <strain evidence="9">BF14</strain>
    </source>
</reference>
<evidence type="ECO:0000313" key="9">
    <source>
        <dbReference type="EMBL" id="MDV2912297.1"/>
    </source>
</evidence>
<organism evidence="9 10">
    <name type="scientific">Pediococcus acidilactici</name>
    <dbReference type="NCBI Taxonomy" id="1254"/>
    <lineage>
        <taxon>Bacteria</taxon>
        <taxon>Bacillati</taxon>
        <taxon>Bacillota</taxon>
        <taxon>Bacilli</taxon>
        <taxon>Lactobacillales</taxon>
        <taxon>Lactobacillaceae</taxon>
        <taxon>Pediococcus</taxon>
        <taxon>Pediococcus acidilactici group</taxon>
    </lineage>
</organism>
<dbReference type="AlphaFoldDB" id="A0AAW8YQ52"/>
<evidence type="ECO:0000256" key="6">
    <source>
        <dbReference type="ARBA" id="ARBA00022683"/>
    </source>
</evidence>
<dbReference type="SUPFAM" id="SSF52728">
    <property type="entry name" value="PTS IIb component"/>
    <property type="match status" value="1"/>
</dbReference>
<dbReference type="InterPro" id="IPR036667">
    <property type="entry name" value="PTS_IIB_sorbose-sp_sf"/>
</dbReference>
<dbReference type="Gene3D" id="3.40.35.10">
    <property type="entry name" value="Phosphotransferase system, sorbose subfamily IIB component"/>
    <property type="match status" value="1"/>
</dbReference>
<dbReference type="Proteomes" id="UP001280415">
    <property type="component" value="Unassembled WGS sequence"/>
</dbReference>
<keyword evidence="4 9" id="KW-0762">Sugar transport</keyword>
<keyword evidence="2" id="KW-0813">Transport</keyword>
<evidence type="ECO:0000259" key="8">
    <source>
        <dbReference type="PROSITE" id="PS51101"/>
    </source>
</evidence>
<name>A0AAW8YQ52_PEDAC</name>
<keyword evidence="6" id="KW-0598">Phosphotransferase system</keyword>
<dbReference type="GO" id="GO:0016301">
    <property type="term" value="F:kinase activity"/>
    <property type="evidence" value="ECO:0007669"/>
    <property type="project" value="UniProtKB-KW"/>
</dbReference>
<evidence type="ECO:0000256" key="2">
    <source>
        <dbReference type="ARBA" id="ARBA00022448"/>
    </source>
</evidence>
<dbReference type="EMBL" id="JAWJAX010000024">
    <property type="protein sequence ID" value="MDV2912297.1"/>
    <property type="molecule type" value="Genomic_DNA"/>
</dbReference>
<dbReference type="GeneID" id="57365420"/>
<sequence length="156" mass="17215">MIVMTRIDYRLLHGQVAFAWTNNLSANAILIANDSVAKDNFRKKTLQLAKPDSAKLIFKSIEDSAKAIASGVTDKYRVFIVVENIHDAYRLAKKVPQIKLIDLGLSDQKEGSKNIAKSVYVTPEESGLLTELESNGIQVLVKQAPGDPDIEFSTLI</sequence>
<feature type="domain" description="PTS EIIB type-4" evidence="8">
    <location>
        <begin position="1"/>
        <end position="156"/>
    </location>
</feature>